<reference evidence="10 11" key="1">
    <citation type="journal article" date="2019" name="Genome Biol. Evol.">
        <title>Nanopore Sequencing Significantly Improves Genome Assembly of the Protozoan Parasite Trypanosoma cruzi.</title>
        <authorList>
            <person name="Diaz-Viraque F."/>
            <person name="Pita S."/>
            <person name="Greif G."/>
            <person name="de Souza R.C.M."/>
            <person name="Iraola G."/>
            <person name="Robello C."/>
        </authorList>
    </citation>
    <scope>NUCLEOTIDE SEQUENCE [LARGE SCALE GENOMIC DNA]</scope>
    <source>
        <strain evidence="10 11">Berenice</strain>
    </source>
</reference>
<keyword evidence="8" id="KW-0472">Membrane</keyword>
<organism evidence="10 11">
    <name type="scientific">Trypanosoma cruzi</name>
    <dbReference type="NCBI Taxonomy" id="5693"/>
    <lineage>
        <taxon>Eukaryota</taxon>
        <taxon>Discoba</taxon>
        <taxon>Euglenozoa</taxon>
        <taxon>Kinetoplastea</taxon>
        <taxon>Metakinetoplastina</taxon>
        <taxon>Trypanosomatida</taxon>
        <taxon>Trypanosomatidae</taxon>
        <taxon>Trypanosoma</taxon>
        <taxon>Schizotrypanum</taxon>
    </lineage>
</organism>
<keyword evidence="4 8" id="KW-0274">FAD</keyword>
<dbReference type="GO" id="GO:0005615">
    <property type="term" value="C:extracellular space"/>
    <property type="evidence" value="ECO:0007669"/>
    <property type="project" value="TreeGrafter"/>
</dbReference>
<evidence type="ECO:0000256" key="7">
    <source>
        <dbReference type="ARBA" id="ARBA00023180"/>
    </source>
</evidence>
<keyword evidence="5 8" id="KW-0560">Oxidoreductase</keyword>
<dbReference type="GO" id="GO:0006457">
    <property type="term" value="P:protein folding"/>
    <property type="evidence" value="ECO:0007669"/>
    <property type="project" value="TreeGrafter"/>
</dbReference>
<keyword evidence="8" id="KW-1133">Transmembrane helix</keyword>
<evidence type="ECO:0000256" key="8">
    <source>
        <dbReference type="RuleBase" id="RU371123"/>
    </source>
</evidence>
<feature type="domain" description="ERV/ALR sulfhydryl oxidase" evidence="9">
    <location>
        <begin position="438"/>
        <end position="530"/>
    </location>
</feature>
<feature type="transmembrane region" description="Helical" evidence="8">
    <location>
        <begin position="606"/>
        <end position="626"/>
    </location>
</feature>
<evidence type="ECO:0000256" key="6">
    <source>
        <dbReference type="ARBA" id="ARBA00023157"/>
    </source>
</evidence>
<evidence type="ECO:0000256" key="2">
    <source>
        <dbReference type="ARBA" id="ARBA00022630"/>
    </source>
</evidence>
<keyword evidence="3" id="KW-0732">Signal</keyword>
<evidence type="ECO:0000256" key="5">
    <source>
        <dbReference type="ARBA" id="ARBA00023002"/>
    </source>
</evidence>
<dbReference type="InterPro" id="IPR017937">
    <property type="entry name" value="Thioredoxin_CS"/>
</dbReference>
<proteinExistence type="predicted"/>
<protein>
    <recommendedName>
        <fullName evidence="8">Sulfhydryl oxidase</fullName>
        <ecNumber evidence="8">1.8.3.2</ecNumber>
    </recommendedName>
</protein>
<dbReference type="InterPro" id="IPR017905">
    <property type="entry name" value="ERV/ALR_sulphydryl_oxidase"/>
</dbReference>
<dbReference type="InterPro" id="IPR053995">
    <property type="entry name" value="QSOX_pErv"/>
</dbReference>
<dbReference type="VEuPathDB" id="TriTrypDB:ECC02_000153"/>
<dbReference type="SUPFAM" id="SSF69000">
    <property type="entry name" value="FAD-dependent thiol oxidase"/>
    <property type="match status" value="1"/>
</dbReference>
<keyword evidence="6" id="KW-1015">Disulfide bond</keyword>
<dbReference type="InterPro" id="IPR036249">
    <property type="entry name" value="Thioredoxin-like_sf"/>
</dbReference>
<dbReference type="Pfam" id="PF04777">
    <property type="entry name" value="Evr1_Alr"/>
    <property type="match status" value="1"/>
</dbReference>
<dbReference type="CDD" id="cd02961">
    <property type="entry name" value="PDI_a_family"/>
    <property type="match status" value="1"/>
</dbReference>
<evidence type="ECO:0000256" key="4">
    <source>
        <dbReference type="ARBA" id="ARBA00022827"/>
    </source>
</evidence>
<dbReference type="GO" id="GO:0016971">
    <property type="term" value="F:flavin-dependent sulfhydryl oxidase activity"/>
    <property type="evidence" value="ECO:0007669"/>
    <property type="project" value="InterPro"/>
</dbReference>
<dbReference type="GO" id="GO:0003756">
    <property type="term" value="F:protein disulfide isomerase activity"/>
    <property type="evidence" value="ECO:0007669"/>
    <property type="project" value="TreeGrafter"/>
</dbReference>
<dbReference type="Pfam" id="PF22220">
    <property type="entry name" value="QSOX_pErv"/>
    <property type="match status" value="1"/>
</dbReference>
<evidence type="ECO:0000259" key="9">
    <source>
        <dbReference type="PROSITE" id="PS51324"/>
    </source>
</evidence>
<keyword evidence="2 8" id="KW-0285">Flavoprotein</keyword>
<keyword evidence="8" id="KW-0812">Transmembrane</keyword>
<comment type="caution">
    <text evidence="8">Lacks conserved residue(s) required for the propagation of feature annotation.</text>
</comment>
<dbReference type="PROSITE" id="PS51324">
    <property type="entry name" value="ERV_ALR"/>
    <property type="match status" value="1"/>
</dbReference>
<dbReference type="VEuPathDB" id="TriTrypDB:BCY84_01247"/>
<comment type="cofactor">
    <cofactor evidence="1 8">
        <name>FAD</name>
        <dbReference type="ChEBI" id="CHEBI:57692"/>
    </cofactor>
</comment>
<evidence type="ECO:0000256" key="1">
    <source>
        <dbReference type="ARBA" id="ARBA00001974"/>
    </source>
</evidence>
<dbReference type="GO" id="GO:0000139">
    <property type="term" value="C:Golgi membrane"/>
    <property type="evidence" value="ECO:0007669"/>
    <property type="project" value="TreeGrafter"/>
</dbReference>
<gene>
    <name evidence="10" type="ORF">ECC02_000153</name>
</gene>
<dbReference type="PANTHER" id="PTHR22897">
    <property type="entry name" value="QUIESCIN Q6-RELATED SULFHYDRYL OXIDASE"/>
    <property type="match status" value="1"/>
</dbReference>
<comment type="caution">
    <text evidence="10">The sequence shown here is derived from an EMBL/GenBank/DDBJ whole genome shotgun (WGS) entry which is preliminary data.</text>
</comment>
<dbReference type="EC" id="1.8.3.2" evidence="8"/>
<dbReference type="InterPro" id="IPR039798">
    <property type="entry name" value="Sulfhydryl_oxidase"/>
</dbReference>
<feature type="transmembrane region" description="Helical" evidence="8">
    <location>
        <begin position="72"/>
        <end position="94"/>
    </location>
</feature>
<comment type="catalytic activity">
    <reaction evidence="8">
        <text>2 R'C(R)SH + O2 = R'C(R)S-S(R)CR' + H2O2</text>
        <dbReference type="Rhea" id="RHEA:17357"/>
        <dbReference type="ChEBI" id="CHEBI:15379"/>
        <dbReference type="ChEBI" id="CHEBI:16240"/>
        <dbReference type="ChEBI" id="CHEBI:16520"/>
        <dbReference type="ChEBI" id="CHEBI:17412"/>
        <dbReference type="EC" id="1.8.3.2"/>
    </reaction>
</comment>
<evidence type="ECO:0000256" key="3">
    <source>
        <dbReference type="ARBA" id="ARBA00022729"/>
    </source>
</evidence>
<dbReference type="EMBL" id="JABDHM010000001">
    <property type="protein sequence ID" value="KAF5226652.1"/>
    <property type="molecule type" value="Genomic_DNA"/>
</dbReference>
<dbReference type="SUPFAM" id="SSF52833">
    <property type="entry name" value="Thioredoxin-like"/>
    <property type="match status" value="1"/>
</dbReference>
<evidence type="ECO:0000313" key="11">
    <source>
        <dbReference type="Proteomes" id="UP000583944"/>
    </source>
</evidence>
<dbReference type="InterPro" id="IPR013766">
    <property type="entry name" value="Thioredoxin_domain"/>
</dbReference>
<dbReference type="InterPro" id="IPR036774">
    <property type="entry name" value="ERV/ALR_sulphydryl_oxid_sf"/>
</dbReference>
<dbReference type="PROSITE" id="PS00194">
    <property type="entry name" value="THIOREDOXIN_1"/>
    <property type="match status" value="1"/>
</dbReference>
<dbReference type="Gene3D" id="1.20.120.310">
    <property type="entry name" value="ERV/ALR sulfhydryl oxidase domain"/>
    <property type="match status" value="1"/>
</dbReference>
<name>A0A7J6YJB0_TRYCR</name>
<accession>A0A7J6YJB0</accession>
<keyword evidence="7" id="KW-0325">Glycoprotein</keyword>
<evidence type="ECO:0000313" key="10">
    <source>
        <dbReference type="EMBL" id="KAF5226652.1"/>
    </source>
</evidence>
<dbReference type="Proteomes" id="UP000583944">
    <property type="component" value="Unassembled WGS sequence"/>
</dbReference>
<dbReference type="PANTHER" id="PTHR22897:SF8">
    <property type="entry name" value="SULFHYDRYL OXIDASE"/>
    <property type="match status" value="1"/>
</dbReference>
<dbReference type="Pfam" id="PF00085">
    <property type="entry name" value="Thioredoxin"/>
    <property type="match status" value="1"/>
</dbReference>
<dbReference type="Gene3D" id="3.40.30.10">
    <property type="entry name" value="Glutaredoxin"/>
    <property type="match status" value="1"/>
</dbReference>
<dbReference type="AlphaFoldDB" id="A0A7J6YJB0"/>
<sequence>MPHWSGVQRPTDAPRCFHFSFFSLAFFYCMMTRRAIPVVSELPLKETLQRCLSKGSTDAFSSLSPPSSLSLLFTRGVCACLFVAALFYGCFAFLRSFVLVRTFFSLGSLPSGDRVRDQLMIAEKAMPHWAEFVQKCPVLFVILFLVALTRLADGQVVDPVLSRSLYTDDVAVVDLSGTKWESIHPSAPFCPWLVVFYNDGCGHCRAIAPIYRELAAGLDSAPEDDVLRMVTAAAVNCAVQLSTCREKKINYVPKFFLFMPSNCAAGAKGSCDAGKMKEFVIRSSIKALGLFRLEVQGIIKENMHVDGSMMQRCVGMRRSLQAEKRARRGGESSSTDPFVETRQLYATDIAGAFFLTMWNEVSLVGLDSPGPLGAVKCFLRIVEAALPGLGADALLEAVAEIENGTRFSVESWQEAVLAARIPYYGAPNEVQWRTCKGSSPSYRGFPCGMWLLYHSITVNVDAGGDTSPLEAIQEYVRYFFSCEECRQHFLEFNFTRDGDPVLQLWRAHNNVNARLAPVKEGADPLVPKRQFPDAEICGTCRNSLGAFDESEVAVFLRKWYEWDLSAVSTSTDESGNPSYFFRPGRPMPLYKDPKQRHRDGVRYDPVPLHVFLTVFVTVAVLNAGIFRTRRRSVRSLLHQHCRQKI</sequence>